<feature type="transmembrane region" description="Helical" evidence="1">
    <location>
        <begin position="180"/>
        <end position="200"/>
    </location>
</feature>
<evidence type="ECO:0000313" key="2">
    <source>
        <dbReference type="EMBL" id="WEK12732.1"/>
    </source>
</evidence>
<name>A0AAJ5VZ00_9MICO</name>
<evidence type="ECO:0008006" key="4">
    <source>
        <dbReference type="Google" id="ProtNLM"/>
    </source>
</evidence>
<organism evidence="2 3">
    <name type="scientific">Candidatus Microbacterium phytovorans</name>
    <dbReference type="NCBI Taxonomy" id="3121374"/>
    <lineage>
        <taxon>Bacteria</taxon>
        <taxon>Bacillati</taxon>
        <taxon>Actinomycetota</taxon>
        <taxon>Actinomycetes</taxon>
        <taxon>Micrococcales</taxon>
        <taxon>Microbacteriaceae</taxon>
        <taxon>Microbacterium</taxon>
    </lineage>
</organism>
<feature type="transmembrane region" description="Helical" evidence="1">
    <location>
        <begin position="36"/>
        <end position="59"/>
    </location>
</feature>
<evidence type="ECO:0000256" key="1">
    <source>
        <dbReference type="SAM" id="Phobius"/>
    </source>
</evidence>
<keyword evidence="1" id="KW-1133">Transmembrane helix</keyword>
<feature type="transmembrane region" description="Helical" evidence="1">
    <location>
        <begin position="121"/>
        <end position="143"/>
    </location>
</feature>
<keyword evidence="1" id="KW-0812">Transmembrane</keyword>
<feature type="transmembrane region" description="Helical" evidence="1">
    <location>
        <begin position="88"/>
        <end position="109"/>
    </location>
</feature>
<keyword evidence="1" id="KW-0472">Membrane</keyword>
<dbReference type="AlphaFoldDB" id="A0AAJ5VZ00"/>
<dbReference type="Proteomes" id="UP001213972">
    <property type="component" value="Chromosome"/>
</dbReference>
<evidence type="ECO:0000313" key="3">
    <source>
        <dbReference type="Proteomes" id="UP001213972"/>
    </source>
</evidence>
<reference evidence="2" key="1">
    <citation type="submission" date="2023-03" db="EMBL/GenBank/DDBJ databases">
        <title>Andean soil-derived lignocellulolytic bacterial consortium as a source of novel taxa and putative plastic-active enzymes.</title>
        <authorList>
            <person name="Diaz-Garcia L."/>
            <person name="Chuvochina M."/>
            <person name="Feuerriegel G."/>
            <person name="Bunk B."/>
            <person name="Sproer C."/>
            <person name="Streit W.R."/>
            <person name="Rodriguez L.M."/>
            <person name="Overmann J."/>
            <person name="Jimenez D.J."/>
        </authorList>
    </citation>
    <scope>NUCLEOTIDE SEQUENCE</scope>
    <source>
        <strain evidence="2">MAG 4610</strain>
    </source>
</reference>
<dbReference type="EMBL" id="CP119321">
    <property type="protein sequence ID" value="WEK12732.1"/>
    <property type="molecule type" value="Genomic_DNA"/>
</dbReference>
<proteinExistence type="predicted"/>
<sequence>MSPRRGRASRPGRVEADGSVLRWPGAAQRFALFGEVLWIGALMAVVCLPVVTWPAAIAAGSAHLRRFLAAEATPASGFFRDAVRALPGGIGVGVVTTALGAIIAVDVALTAEGTVPGGMPVAVVVATIGLAALVGATIASSLWTPGASWRDLVRITPRVARADLSGTAYTVVALGLAATIVWQFLPLVIPVLGLLAFALVSIGERRLVRLTDAAARRDARGAVEGLT</sequence>
<gene>
    <name evidence="2" type="ORF">P0Y48_09660</name>
</gene>
<accession>A0AAJ5VZ00</accession>
<protein>
    <recommendedName>
        <fullName evidence="4">DUF624 domain-containing protein</fullName>
    </recommendedName>
</protein>